<dbReference type="GO" id="GO:0004930">
    <property type="term" value="F:G protein-coupled receptor activity"/>
    <property type="evidence" value="ECO:0007669"/>
    <property type="project" value="UniProtKB-KW"/>
</dbReference>
<evidence type="ECO:0000256" key="7">
    <source>
        <dbReference type="ARBA" id="ARBA00023136"/>
    </source>
</evidence>
<keyword evidence="4 11" id="KW-0812">Transmembrane</keyword>
<evidence type="ECO:0000256" key="8">
    <source>
        <dbReference type="ARBA" id="ARBA00023170"/>
    </source>
</evidence>
<keyword evidence="7 11" id="KW-0472">Membrane</keyword>
<evidence type="ECO:0000256" key="1">
    <source>
        <dbReference type="ARBA" id="ARBA00004651"/>
    </source>
</evidence>
<dbReference type="PROSITE" id="PS50262">
    <property type="entry name" value="G_PROTEIN_RECEP_F1_2"/>
    <property type="match status" value="1"/>
</dbReference>
<evidence type="ECO:0000256" key="5">
    <source>
        <dbReference type="ARBA" id="ARBA00022989"/>
    </source>
</evidence>
<evidence type="ECO:0000256" key="2">
    <source>
        <dbReference type="ARBA" id="ARBA00010663"/>
    </source>
</evidence>
<evidence type="ECO:0000313" key="14">
    <source>
        <dbReference type="Proteomes" id="UP000027135"/>
    </source>
</evidence>
<feature type="transmembrane region" description="Helical" evidence="11">
    <location>
        <begin position="24"/>
        <end position="44"/>
    </location>
</feature>
<dbReference type="Gene3D" id="1.20.1070.10">
    <property type="entry name" value="Rhodopsin 7-helix transmembrane proteins"/>
    <property type="match status" value="1"/>
</dbReference>
<feature type="transmembrane region" description="Helical" evidence="11">
    <location>
        <begin position="582"/>
        <end position="601"/>
    </location>
</feature>
<keyword evidence="8 13" id="KW-0675">Receptor</keyword>
<feature type="domain" description="G-protein coupled receptors family 1 profile" evidence="12">
    <location>
        <begin position="526"/>
        <end position="637"/>
    </location>
</feature>
<evidence type="ECO:0000259" key="12">
    <source>
        <dbReference type="PROSITE" id="PS50262"/>
    </source>
</evidence>
<feature type="compositionally biased region" description="Low complexity" evidence="10">
    <location>
        <begin position="263"/>
        <end position="278"/>
    </location>
</feature>
<dbReference type="InterPro" id="IPR017452">
    <property type="entry name" value="GPCR_Rhodpsn_7TM"/>
</dbReference>
<feature type="transmembrane region" description="Helical" evidence="11">
    <location>
        <begin position="621"/>
        <end position="640"/>
    </location>
</feature>
<evidence type="ECO:0000256" key="3">
    <source>
        <dbReference type="ARBA" id="ARBA00022475"/>
    </source>
</evidence>
<reference evidence="13 14" key="1">
    <citation type="journal article" date="2014" name="Nat. Commun.">
        <title>Molecular traces of alternative social organization in a termite genome.</title>
        <authorList>
            <person name="Terrapon N."/>
            <person name="Li C."/>
            <person name="Robertson H.M."/>
            <person name="Ji L."/>
            <person name="Meng X."/>
            <person name="Booth W."/>
            <person name="Chen Z."/>
            <person name="Childers C.P."/>
            <person name="Glastad K.M."/>
            <person name="Gokhale K."/>
            <person name="Gowin J."/>
            <person name="Gronenberg W."/>
            <person name="Hermansen R.A."/>
            <person name="Hu H."/>
            <person name="Hunt B.G."/>
            <person name="Huylmans A.K."/>
            <person name="Khalil S.M."/>
            <person name="Mitchell R.D."/>
            <person name="Munoz-Torres M.C."/>
            <person name="Mustard J.A."/>
            <person name="Pan H."/>
            <person name="Reese J.T."/>
            <person name="Scharf M.E."/>
            <person name="Sun F."/>
            <person name="Vogel H."/>
            <person name="Xiao J."/>
            <person name="Yang W."/>
            <person name="Yang Z."/>
            <person name="Yang Z."/>
            <person name="Zhou J."/>
            <person name="Zhu J."/>
            <person name="Brent C.S."/>
            <person name="Elsik C.G."/>
            <person name="Goodisman M.A."/>
            <person name="Liberles D.A."/>
            <person name="Roe R.M."/>
            <person name="Vargo E.L."/>
            <person name="Vilcinskas A."/>
            <person name="Wang J."/>
            <person name="Bornberg-Bauer E."/>
            <person name="Korb J."/>
            <person name="Zhang G."/>
            <person name="Liebig J."/>
        </authorList>
    </citation>
    <scope>NUCLEOTIDE SEQUENCE [LARGE SCALE GENOMIC DNA]</scope>
    <source>
        <tissue evidence="13">Whole organism</tissue>
    </source>
</reference>
<dbReference type="InterPro" id="IPR000276">
    <property type="entry name" value="GPCR_Rhodpsn"/>
</dbReference>
<comment type="subcellular location">
    <subcellularLocation>
        <location evidence="1">Cell membrane</location>
        <topology evidence="1">Multi-pass membrane protein</topology>
    </subcellularLocation>
</comment>
<feature type="compositionally biased region" description="Basic and acidic residues" evidence="10">
    <location>
        <begin position="243"/>
        <end position="255"/>
    </location>
</feature>
<feature type="region of interest" description="Disordered" evidence="10">
    <location>
        <begin position="106"/>
        <end position="135"/>
    </location>
</feature>
<keyword evidence="3" id="KW-1003">Cell membrane</keyword>
<gene>
    <name evidence="13" type="ORF">L798_07844</name>
</gene>
<feature type="region of interest" description="Disordered" evidence="10">
    <location>
        <begin position="227"/>
        <end position="280"/>
    </location>
</feature>
<dbReference type="PANTHER" id="PTHR24248">
    <property type="entry name" value="ADRENERGIC RECEPTOR-RELATED G-PROTEIN COUPLED RECEPTOR"/>
    <property type="match status" value="1"/>
</dbReference>
<feature type="region of interest" description="Disordered" evidence="10">
    <location>
        <begin position="310"/>
        <end position="331"/>
    </location>
</feature>
<evidence type="ECO:0000313" key="13">
    <source>
        <dbReference type="EMBL" id="KDR18266.1"/>
    </source>
</evidence>
<dbReference type="SUPFAM" id="SSF81321">
    <property type="entry name" value="Family A G protein-coupled receptor-like"/>
    <property type="match status" value="1"/>
</dbReference>
<sequence length="665" mass="72875">IQLQDHDSVLVEGTCQIPDPLYKLIGSIVCFYIPLGVMLLTYALTVRLLAVQEQNLGGGGAGWSSGWLGPGTPSLERHKKRSNTSSRFPCTGMERKCTWRRLLLPSTAGGKPSRGTSCSTPQHLSHLAHSAGSTDTELTTLDTHELWLPDSSIPDPTPSTMTALHHFGAEMLRLSRGLESVGIGLSTPPPGKSPMEQDRSSAPVHRTLRISRRRRASTFHETLSFREDSVRDGELSPCQNWRESTRKRGSSFHDERRRKRNASESSAASEESGSDQSSHLAIKDIHQRTKGSNPEDQESDCALNKVKHNNDSAFEEADTRNQLTPVRKKSSVSFPLPPCTCPYFGEASSDKTKRVPSPKSELVIVSAREEEHLKKQNLCVSSSTTNRAEAEESSLRVETSSMCSGSGSNLPSPGSRRGTLFANILLARHSSGATPSTDSNVCGSSVVVSWDSNSTSSRMHHRGSSFGGGNSVRTILVTGNSACSGQSQHHGNSRGPLLRRAATLRHHNGISTKPSKPIRAGNTSTPCLLMRYGSGRGAASTTPIVSRAGTIRSHHSRNSSVISRNSSRHGRIIRLEQKATKVLGVVFFTFVVLWAPFFVLNLVPTVCADCERNIDHGVFDLVTWLGYASSMVNPIFYTIFNKVFRQAFKKVLLCRYRNRNWRPPR</sequence>
<evidence type="ECO:0000256" key="9">
    <source>
        <dbReference type="ARBA" id="ARBA00023224"/>
    </source>
</evidence>
<dbReference type="FunCoup" id="A0A067R754">
    <property type="interactions" value="146"/>
</dbReference>
<keyword evidence="9" id="KW-0807">Transducer</keyword>
<feature type="region of interest" description="Disordered" evidence="10">
    <location>
        <begin position="384"/>
        <end position="415"/>
    </location>
</feature>
<dbReference type="EMBL" id="KK852696">
    <property type="protein sequence ID" value="KDR18266.1"/>
    <property type="molecule type" value="Genomic_DNA"/>
</dbReference>
<dbReference type="STRING" id="136037.A0A067R754"/>
<feature type="compositionally biased region" description="Basic residues" evidence="10">
    <location>
        <begin position="206"/>
        <end position="215"/>
    </location>
</feature>
<feature type="compositionally biased region" description="Polar residues" evidence="10">
    <location>
        <begin position="114"/>
        <end position="123"/>
    </location>
</feature>
<dbReference type="Pfam" id="PF00001">
    <property type="entry name" value="7tm_1"/>
    <property type="match status" value="1"/>
</dbReference>
<protein>
    <submittedName>
        <fullName evidence="13">5-hydroxytryptamine receptor 2B</fullName>
    </submittedName>
</protein>
<proteinExistence type="inferred from homology"/>
<evidence type="ECO:0000256" key="6">
    <source>
        <dbReference type="ARBA" id="ARBA00023040"/>
    </source>
</evidence>
<dbReference type="InParanoid" id="A0A067R754"/>
<dbReference type="OMA" id="MYSKDHA"/>
<comment type="similarity">
    <text evidence="2">Belongs to the G-protein coupled receptor 1 family.</text>
</comment>
<dbReference type="GO" id="GO:0005886">
    <property type="term" value="C:plasma membrane"/>
    <property type="evidence" value="ECO:0007669"/>
    <property type="project" value="UniProtKB-SubCell"/>
</dbReference>
<dbReference type="AlphaFoldDB" id="A0A067R754"/>
<keyword evidence="5 11" id="KW-1133">Transmembrane helix</keyword>
<evidence type="ECO:0000256" key="11">
    <source>
        <dbReference type="SAM" id="Phobius"/>
    </source>
</evidence>
<feature type="region of interest" description="Disordered" evidence="10">
    <location>
        <begin position="181"/>
        <end position="215"/>
    </location>
</feature>
<evidence type="ECO:0000256" key="10">
    <source>
        <dbReference type="SAM" id="MobiDB-lite"/>
    </source>
</evidence>
<dbReference type="eggNOG" id="KOG3656">
    <property type="taxonomic scope" value="Eukaryota"/>
</dbReference>
<feature type="non-terminal residue" evidence="13">
    <location>
        <position position="1"/>
    </location>
</feature>
<organism evidence="13 14">
    <name type="scientific">Zootermopsis nevadensis</name>
    <name type="common">Dampwood termite</name>
    <dbReference type="NCBI Taxonomy" id="136037"/>
    <lineage>
        <taxon>Eukaryota</taxon>
        <taxon>Metazoa</taxon>
        <taxon>Ecdysozoa</taxon>
        <taxon>Arthropoda</taxon>
        <taxon>Hexapoda</taxon>
        <taxon>Insecta</taxon>
        <taxon>Pterygota</taxon>
        <taxon>Neoptera</taxon>
        <taxon>Polyneoptera</taxon>
        <taxon>Dictyoptera</taxon>
        <taxon>Blattodea</taxon>
        <taxon>Blattoidea</taxon>
        <taxon>Termitoidae</taxon>
        <taxon>Termopsidae</taxon>
        <taxon>Zootermopsis</taxon>
    </lineage>
</organism>
<dbReference type="PRINTS" id="PR00237">
    <property type="entry name" value="GPCRRHODOPSN"/>
</dbReference>
<dbReference type="Proteomes" id="UP000027135">
    <property type="component" value="Unassembled WGS sequence"/>
</dbReference>
<evidence type="ECO:0000256" key="4">
    <source>
        <dbReference type="ARBA" id="ARBA00022692"/>
    </source>
</evidence>
<keyword evidence="14" id="KW-1185">Reference proteome</keyword>
<feature type="compositionally biased region" description="Low complexity" evidence="10">
    <location>
        <begin position="404"/>
        <end position="415"/>
    </location>
</feature>
<keyword evidence="6" id="KW-0297">G-protein coupled receptor</keyword>
<accession>A0A067R754</accession>
<name>A0A067R754_ZOONE</name>